<sequence>MAGPKPWYPAPPTLGVHLMSPASTTPIFAIASGKGGVGKTSLTLNLATLLAKQGQRVLLLDGDTGLANLDVQLNVQPQKDLAHVLAGQATLAEIALPIPQLSTGKGSVTLLPGRAGHAGLTNVTQPQLTQLLTDLRDLPIDATVVLIDVAAGVAPAQLIMCAQSTATVLVSTPDPSSLTDAYALIKLLWQQHGTANTRLLVNQASKTEGQQVHTRLSTAAENFLKLPPLPLLGIVPTDKLFSTAVRSQAIATLTYPQSTAVEALEAVLPKLLIPSQKAA</sequence>
<accession>A0A6N4R972</accession>
<evidence type="ECO:0000256" key="1">
    <source>
        <dbReference type="ARBA" id="ARBA00022741"/>
    </source>
</evidence>
<dbReference type="GO" id="GO:0005829">
    <property type="term" value="C:cytosol"/>
    <property type="evidence" value="ECO:0007669"/>
    <property type="project" value="TreeGrafter"/>
</dbReference>
<name>A0A6N4R972_BLAVI</name>
<keyword evidence="1 3" id="KW-0547">Nucleotide-binding</keyword>
<organism evidence="5 6">
    <name type="scientific">Blastochloris viridis</name>
    <name type="common">Rhodopseudomonas viridis</name>
    <dbReference type="NCBI Taxonomy" id="1079"/>
    <lineage>
        <taxon>Bacteria</taxon>
        <taxon>Pseudomonadati</taxon>
        <taxon>Pseudomonadota</taxon>
        <taxon>Alphaproteobacteria</taxon>
        <taxon>Hyphomicrobiales</taxon>
        <taxon>Blastochloridaceae</taxon>
        <taxon>Blastochloris</taxon>
    </lineage>
</organism>
<comment type="caution">
    <text evidence="5">The sequence shown here is derived from an EMBL/GenBank/DDBJ whole genome shotgun (WGS) entry which is preliminary data.</text>
</comment>
<protein>
    <submittedName>
        <fullName evidence="5">MinD/ParA family protein</fullName>
    </submittedName>
</protein>
<feature type="binding site" evidence="3">
    <location>
        <begin position="34"/>
        <end position="41"/>
    </location>
    <ligand>
        <name>ATP</name>
        <dbReference type="ChEBI" id="CHEBI:30616"/>
    </ligand>
</feature>
<feature type="domain" description="CobQ/CobB/MinD/ParA nucleotide binding" evidence="4">
    <location>
        <begin position="29"/>
        <end position="246"/>
    </location>
</feature>
<evidence type="ECO:0000259" key="4">
    <source>
        <dbReference type="Pfam" id="PF01656"/>
    </source>
</evidence>
<dbReference type="PANTHER" id="PTHR43384">
    <property type="entry name" value="SEPTUM SITE-DETERMINING PROTEIN MIND HOMOLOG, CHLOROPLASTIC-RELATED"/>
    <property type="match status" value="1"/>
</dbReference>
<evidence type="ECO:0000256" key="2">
    <source>
        <dbReference type="ARBA" id="ARBA00022840"/>
    </source>
</evidence>
<dbReference type="AlphaFoldDB" id="A0A6N4R972"/>
<dbReference type="InterPro" id="IPR027417">
    <property type="entry name" value="P-loop_NTPase"/>
</dbReference>
<gene>
    <name evidence="5" type="ORF">DI628_07345</name>
</gene>
<proteinExistence type="predicted"/>
<dbReference type="GO" id="GO:0051782">
    <property type="term" value="P:negative regulation of cell division"/>
    <property type="evidence" value="ECO:0007669"/>
    <property type="project" value="TreeGrafter"/>
</dbReference>
<dbReference type="PIRSF" id="PIRSF003092">
    <property type="entry name" value="MinD"/>
    <property type="match status" value="1"/>
</dbReference>
<evidence type="ECO:0000313" key="5">
    <source>
        <dbReference type="EMBL" id="TKW60704.1"/>
    </source>
</evidence>
<dbReference type="InterPro" id="IPR025501">
    <property type="entry name" value="MinD_FleN"/>
</dbReference>
<dbReference type="SUPFAM" id="SSF52540">
    <property type="entry name" value="P-loop containing nucleoside triphosphate hydrolases"/>
    <property type="match status" value="1"/>
</dbReference>
<dbReference type="GO" id="GO:0016887">
    <property type="term" value="F:ATP hydrolysis activity"/>
    <property type="evidence" value="ECO:0007669"/>
    <property type="project" value="TreeGrafter"/>
</dbReference>
<evidence type="ECO:0000313" key="6">
    <source>
        <dbReference type="Proteomes" id="UP000320948"/>
    </source>
</evidence>
<dbReference type="InterPro" id="IPR050625">
    <property type="entry name" value="ParA/MinD_ATPase"/>
</dbReference>
<dbReference type="PANTHER" id="PTHR43384:SF4">
    <property type="entry name" value="CELLULOSE BIOSYNTHESIS PROTEIN BCSQ-RELATED"/>
    <property type="match status" value="1"/>
</dbReference>
<dbReference type="InterPro" id="IPR002586">
    <property type="entry name" value="CobQ/CobB/MinD/ParA_Nub-bd_dom"/>
</dbReference>
<dbReference type="Gene3D" id="3.40.50.300">
    <property type="entry name" value="P-loop containing nucleotide triphosphate hydrolases"/>
    <property type="match status" value="1"/>
</dbReference>
<reference evidence="5 6" key="1">
    <citation type="journal article" date="2017" name="Nat. Commun.">
        <title>In situ click chemistry generation of cyclooxygenase-2 inhibitors.</title>
        <authorList>
            <person name="Bhardwaj A."/>
            <person name="Kaur J."/>
            <person name="Wuest M."/>
            <person name="Wuest F."/>
        </authorList>
    </citation>
    <scope>NUCLEOTIDE SEQUENCE [LARGE SCALE GENOMIC DNA]</scope>
    <source>
        <strain evidence="5">S2_018_000_R2_106</strain>
    </source>
</reference>
<dbReference type="GO" id="GO:0009898">
    <property type="term" value="C:cytoplasmic side of plasma membrane"/>
    <property type="evidence" value="ECO:0007669"/>
    <property type="project" value="TreeGrafter"/>
</dbReference>
<dbReference type="EMBL" id="VAFM01000002">
    <property type="protein sequence ID" value="TKW60704.1"/>
    <property type="molecule type" value="Genomic_DNA"/>
</dbReference>
<dbReference type="Pfam" id="PF01656">
    <property type="entry name" value="CbiA"/>
    <property type="match status" value="1"/>
</dbReference>
<keyword evidence="2 3" id="KW-0067">ATP-binding</keyword>
<evidence type="ECO:0000256" key="3">
    <source>
        <dbReference type="PIRSR" id="PIRSR003092-1"/>
    </source>
</evidence>
<dbReference type="Proteomes" id="UP000320948">
    <property type="component" value="Unassembled WGS sequence"/>
</dbReference>
<dbReference type="GO" id="GO:0005524">
    <property type="term" value="F:ATP binding"/>
    <property type="evidence" value="ECO:0007669"/>
    <property type="project" value="UniProtKB-KW"/>
</dbReference>